<feature type="compositionally biased region" description="Polar residues" evidence="1">
    <location>
        <begin position="1300"/>
        <end position="1318"/>
    </location>
</feature>
<feature type="compositionally biased region" description="Polar residues" evidence="1">
    <location>
        <begin position="1633"/>
        <end position="1649"/>
    </location>
</feature>
<feature type="compositionally biased region" description="Polar residues" evidence="1">
    <location>
        <begin position="2519"/>
        <end position="2536"/>
    </location>
</feature>
<organism evidence="3 4">
    <name type="scientific">Batillaria attramentaria</name>
    <dbReference type="NCBI Taxonomy" id="370345"/>
    <lineage>
        <taxon>Eukaryota</taxon>
        <taxon>Metazoa</taxon>
        <taxon>Spiralia</taxon>
        <taxon>Lophotrochozoa</taxon>
        <taxon>Mollusca</taxon>
        <taxon>Gastropoda</taxon>
        <taxon>Caenogastropoda</taxon>
        <taxon>Sorbeoconcha</taxon>
        <taxon>Cerithioidea</taxon>
        <taxon>Batillariidae</taxon>
        <taxon>Batillaria</taxon>
    </lineage>
</organism>
<keyword evidence="2" id="KW-0732">Signal</keyword>
<dbReference type="Proteomes" id="UP001519460">
    <property type="component" value="Unassembled WGS sequence"/>
</dbReference>
<feature type="compositionally biased region" description="Basic and acidic residues" evidence="1">
    <location>
        <begin position="2604"/>
        <end position="2627"/>
    </location>
</feature>
<feature type="signal peptide" evidence="2">
    <location>
        <begin position="1"/>
        <end position="22"/>
    </location>
</feature>
<feature type="compositionally biased region" description="Polar residues" evidence="1">
    <location>
        <begin position="2451"/>
        <end position="2506"/>
    </location>
</feature>
<feature type="compositionally biased region" description="Polar residues" evidence="1">
    <location>
        <begin position="308"/>
        <end position="317"/>
    </location>
</feature>
<sequence>MKSWTVLASAVLVLSIIHNCEAAVVIDLEAEHGDGFDARNAHWRSNAWGKKAVWLRDDGDYLTIHICVPRKTEVAVEQIWFSNDGWKKTAVIYIDGIKIGDFNTTDNSYFGFSWNTFRYAGPYGVVPFLAPGRHTIDVVMWKSMSMDPWGIEIDQVKLWCGTDFTKEELMCKDDEDITGRNVTPKDKDKYREKENKTEKPSIRFVGNRTAGGSTPGSADSPSSTPYSGSTTSPEDSTKTDGTISCTGTDCPLASTVSFPGDSTASQSSPSSGVTGTGVKDGSVSVPGEEPPGCTGKECETQPGGGDYTQKTGSSTTLPPGFTIGGHSSFPGTSEKASSGPDDNQNQPLESSTPETPNATTRKEGQTQPGETGYSRQPGSSTDLPTDVGITGSGSLPDTTKRPASGKTDNQNQPLESSTPETPNVPTTKEGQTQPGETGYSREPGSSTDLPTDVGITGSGSPPGTTKRPVSGQTDNQNQPLDSSTPETPNAPTTKEGQTQPGETVYSREPGSSTNLPTDVGITGSGSLPGTTKRPASGKTDNQNQPLDSSTPETPNVPTTKEGQTQPGETGYSRQPGSSTNLPTDVGITGSGSLPDTTKRPVSGQTDNQNQPLESSTPETPNAPTTKEGQTQPGETGYSREPGSSTNLPTDVGITGSGSPPGTTKRPVSGQTDNQNQPLDSSTPETPNAPTTKEGQTQPGETGYSREPGSSTDLPTDVGITGSGSLPDTTKRPVSGQTDNQNQPLDSSTPETPNAPTTKEGQTQPGETVYSREPGSSTNLPTDVGITGSGSPPGTTKRPVSGQTDNQNQPLDSSTPETPNVPTTKEGQTQPGETGYSREPGSSTDLPTDVGITGSGSLPDTTKRPVSGQTDNQNQPLDSSTPETPNAPTTKEGQTQPGETGYSREPGSSTDLPTDVGITGSGSLPDTTKRPAPGQDGTQGQSEVSTPGASDVTGASGENPNTTSPDGSSLSQTPSSGSTEYPYDCQGNDCSRSPDGNVEVTTPKYDTATGPDKDSTPHKPTEKKPKRCRGKKGQDETDGDCQDTDTTTSPGSTNSYPSDGTSTGKVKPQDSSSPTDTTSTSTSPGNSKPSDTSISPEGSKSPTKEYLDSSVYDRTTTSTGVSNAEETSSPAGYVVTGDTTSTSTSPGNSRPSDTSTSPEGGKSSSTKEYPDSSVYDRTTTSSGVSNAEETSSPAGYVVTGDTTSTSTSPGNSRPSDTSTSPEGSKSPSTKEYPDSSVYDRTTTSSGVSNAEETSSPAGYVVTGDTTSTSTSPGNSKPSDTSTSPEGSKSPSTKEYPDSSVYGRTTTSPGVSKSGETSSRAGYVVTDDTSGSPSGVTSGNVTSSPDNKTYTDGTGCQGKECVTLKPHGRGNPTPPQKGRDSTDNTGGTSVDTAKTTTEGTSQSPYNTNPDGTSVSSGDTTYGTSVPRSGTTPEENYNCKGKDCSTPSPGKGEGNTKPSKSTGAPGDSSASPGDSTAKDTTVSPYDSTSDGLTRFPGDTTSSERYGCTGEDCTIAKPDEGRKVDKPGETTRPSSGTSPYPGDSTPTRSAGDTTAPEGYDCTGEDCTTARPEEGTKGNKPGETTGSSSDTSAYPGDSTATRPSGDTMASQGYECTGEDCTTARSEEGTKGYKPGEITGSSSDTPVYPSDSTAIKGNKPGETTGSSSDTSSYPNDSTATRSPGDRTPSEEYGCTGEDCTTARPGEGTKTNKPGETTGSSSDTSSYPNDSTATRSPGDKTPSAGYSCTGKGCTTGRPEEDTKDNKPGETTGSSSDRSVYPSDSTSVKGNKPGETTGSSSDTSSYPNDSTATRSPGDRTPSEEYGCTGEDCTTARPGEGTKSNKPGETTGSSSDTSVYPSDSTATRSPDENTSSEGYECTGEDCNTSSPEEGTKGNKPGESTRSSSDTPVYPSDSSATRAPGNKTSSKSYDCTGNDCITVKPEEGTKGSKPGETTGSLPDTSTYPSDSTATPSPGGKTPTEGYDCAGEDCTTPMPEEGTKGNKPGKTTGSSSDTSSYPSDSTATPSPGGKTPTEGYDCAGEDCTTPRPEEGTKGNKPGKTTGSSSDTSSYPSDSTATPSPGGKTPTEGYDCAGEDCTTPSPEEGTKGNKPGETTGSSSDTSSYPSDSSATPSPGGKTPTEGYDCAGEDCTTPRPEEGTKGNKPGETTGSSSDTSSYPSDSSATPSPGGKTPTEGYDCTGEDCTTPRPEEGTKGNKPGETTGSSSDTSSYPSDSTATPSPGGKTPTEGYDCTGEDCTTPSPEEGTKGNKPGETTGSSSDTSSYPSDSTATRSPGDKTSTEGYDCTGKDCPTPKRGDKPEQTTGSSSPSSGIKDKNTTSSSGESVTVSYNNQPSTDSPDCKGQECGTIKPGGRANPTPKVGQNTTQEGTTDNPSESSASAGRTTSKGTPQSPYDSNDTGAPNDTTAYGSTESPGNTKPGDSSSSPTDTRTNDGSRAPKETSGSPYDSTSGDVTKSPGTKPGEQSASPKDTTADSTPASPTDQKYEVTSASPSDSTAKPGDFSDFPKDTSPQGTSGSPYGSTSEGVTKSPYDTKPGESSASVSPHDRSEGTPASIETSSSAFTRSDDTSSVVPCTGYNCPTSNPETLVSETPTTDEKFTNVPKTDDTSSADYYDKTPSRKPGGTEGETTSDNGQNTSGQETATDMATLPPEVTSVDCQEKDCETEKPGARANPTPSSGIGVTEPGRLSSTPASSTVECTGIDCETQSPDRGDGERTPEQGLTYGPSSVGTGGITTAYPGAPSGSTECTGLGCETRSPDQGEGETTSLPGHTYEPSPKQPGQPGFSTEYPGAPSRSTECTGLGCETRSPTQTGEARSETDQTYGPSSVRSEDVSTQYPGIPTGSDSTDCTGVGCETRIPGQREEKTTSEPGQSYGPSSGRPGDASTQYPGTVSGSDATECKGVGCETSSPDQREGKTSESGQSQGTSSTQYPGVTSGSDATNCIGVDCQTRPDQGEGETSGPGQSQGPSSIGPVVPGMSTENPAASSGFATTECVGTDCEAQNPKQTGGEATQEPAYTTGPGDLDISTAPSGARPPIILERFSFGCPQPGRITVVKNSYYACYEGEYRFDVYGSDVTTYFLNVAMPRPHSYPSHSWRGRRSAGGDSKSHNSNDGKKHKVLLSVGNNNPDSVGSVCRNNEELIELNDVNSFANIQRLNESLPARLRPQDLPFFTLRFNMSGARNTISKLKQASFTFAMMTSCCQAKNTAVDVEVQDLQTGQIVIKRQNKISYKDSSSSGMLEVNIPSTVQAIQIKLNLADNTDAFVLNHMALGLDYLSSKGFNPTQELDDITNRWVGKGNKRYVLHSQENVRVEGVSAPGAKKMRVKTNGKDTSASRLLISGMMSGAYKPRVIFDQTSRCYFYSEEDPDKQTSFVLGPRDPEDDSPHGDVDEVEISYPSDSHVMMDITSHKHGKRSLLFAVSSTMTTVMITKLSEPPSPMTSRVPVCGVLLPCSDYQLDTEALIRADDTEGVKSTDAWRTITGNTVEMERPVKD</sequence>
<feature type="compositionally biased region" description="Basic and acidic residues" evidence="1">
    <location>
        <begin position="2667"/>
        <end position="2678"/>
    </location>
</feature>
<feature type="compositionally biased region" description="Polar residues" evidence="1">
    <location>
        <begin position="935"/>
        <end position="947"/>
    </location>
</feature>
<feature type="compositionally biased region" description="Polar residues" evidence="1">
    <location>
        <begin position="2564"/>
        <end position="2602"/>
    </location>
</feature>
<feature type="compositionally biased region" description="Low complexity" evidence="1">
    <location>
        <begin position="2156"/>
        <end position="2179"/>
    </location>
</feature>
<feature type="compositionally biased region" description="Low complexity" evidence="1">
    <location>
        <begin position="1069"/>
        <end position="1083"/>
    </location>
</feature>
<feature type="compositionally biased region" description="Polar residues" evidence="1">
    <location>
        <begin position="329"/>
        <end position="383"/>
    </location>
</feature>
<feature type="compositionally biased region" description="Polar residues" evidence="1">
    <location>
        <begin position="2988"/>
        <end position="2999"/>
    </location>
</feature>
<feature type="compositionally biased region" description="Polar residues" evidence="1">
    <location>
        <begin position="1111"/>
        <end position="1129"/>
    </location>
</feature>
<feature type="compositionally biased region" description="Polar residues" evidence="1">
    <location>
        <begin position="2816"/>
        <end position="2858"/>
    </location>
</feature>
<feature type="compositionally biased region" description="Polar residues" evidence="1">
    <location>
        <begin position="1857"/>
        <end position="1868"/>
    </location>
</feature>
<feature type="compositionally biased region" description="Polar residues" evidence="1">
    <location>
        <begin position="1833"/>
        <end position="1843"/>
    </location>
</feature>
<feature type="compositionally biased region" description="Polar residues" evidence="1">
    <location>
        <begin position="538"/>
        <end position="582"/>
    </location>
</feature>
<dbReference type="EMBL" id="JACVVK020000109">
    <property type="protein sequence ID" value="KAK7491840.1"/>
    <property type="molecule type" value="Genomic_DNA"/>
</dbReference>
<evidence type="ECO:0000256" key="2">
    <source>
        <dbReference type="SAM" id="SignalP"/>
    </source>
</evidence>
<feature type="compositionally biased region" description="Polar residues" evidence="1">
    <location>
        <begin position="1174"/>
        <end position="1192"/>
    </location>
</feature>
<evidence type="ECO:0000313" key="3">
    <source>
        <dbReference type="EMBL" id="KAK7491840.1"/>
    </source>
</evidence>
<comment type="caution">
    <text evidence="3">The sequence shown here is derived from an EMBL/GenBank/DDBJ whole genome shotgun (WGS) entry which is preliminary data.</text>
</comment>
<feature type="compositionally biased region" description="Polar residues" evidence="1">
    <location>
        <begin position="1237"/>
        <end position="1255"/>
    </location>
</feature>
<gene>
    <name evidence="3" type="ORF">BaRGS_00016859</name>
</gene>
<feature type="compositionally biased region" description="Polar residues" evidence="1">
    <location>
        <begin position="800"/>
        <end position="831"/>
    </location>
</feature>
<feature type="compositionally biased region" description="Polar residues" evidence="1">
    <location>
        <begin position="866"/>
        <end position="897"/>
    </location>
</feature>
<protein>
    <submittedName>
        <fullName evidence="3">Uncharacterized protein</fullName>
    </submittedName>
</protein>
<accession>A0ABD0KXD7</accession>
<feature type="compositionally biased region" description="Low complexity" evidence="1">
    <location>
        <begin position="220"/>
        <end position="233"/>
    </location>
</feature>
<feature type="compositionally biased region" description="Polar residues" evidence="1">
    <location>
        <begin position="1892"/>
        <end position="1925"/>
    </location>
</feature>
<feature type="compositionally biased region" description="Basic and acidic residues" evidence="1">
    <location>
        <begin position="1513"/>
        <end position="1525"/>
    </location>
</feature>
<feature type="compositionally biased region" description="Low complexity" evidence="1">
    <location>
        <begin position="963"/>
        <end position="978"/>
    </location>
</feature>
<feature type="compositionally biased region" description="Low complexity" evidence="1">
    <location>
        <begin position="2927"/>
        <end position="2939"/>
    </location>
</feature>
<feature type="compositionally biased region" description="Polar residues" evidence="1">
    <location>
        <begin position="1048"/>
        <end position="1063"/>
    </location>
</feature>
<feature type="region of interest" description="Disordered" evidence="1">
    <location>
        <begin position="256"/>
        <end position="3041"/>
    </location>
</feature>
<feature type="compositionally biased region" description="Low complexity" evidence="1">
    <location>
        <begin position="1994"/>
        <end position="2020"/>
    </location>
</feature>
<feature type="compositionally biased region" description="Basic and acidic residues" evidence="1">
    <location>
        <begin position="1750"/>
        <end position="1760"/>
    </location>
</feature>
<feature type="compositionally biased region" description="Low complexity" evidence="1">
    <location>
        <begin position="1844"/>
        <end position="1856"/>
    </location>
</feature>
<feature type="compositionally biased region" description="Low complexity" evidence="1">
    <location>
        <begin position="1710"/>
        <end position="1725"/>
    </location>
</feature>
<feature type="compositionally biased region" description="Polar residues" evidence="1">
    <location>
        <begin position="1084"/>
        <end position="1100"/>
    </location>
</feature>
<feature type="compositionally biased region" description="Polar residues" evidence="1">
    <location>
        <begin position="2312"/>
        <end position="2321"/>
    </location>
</feature>
<feature type="compositionally biased region" description="Low complexity" evidence="1">
    <location>
        <begin position="260"/>
        <end position="277"/>
    </location>
</feature>
<feature type="compositionally biased region" description="Polar residues" evidence="1">
    <location>
        <begin position="1453"/>
        <end position="1488"/>
    </location>
</feature>
<feature type="compositionally biased region" description="Low complexity" evidence="1">
    <location>
        <begin position="2103"/>
        <end position="2126"/>
    </location>
</feature>
<feature type="compositionally biased region" description="Polar residues" evidence="1">
    <location>
        <begin position="2371"/>
        <end position="2439"/>
    </location>
</feature>
<feature type="compositionally biased region" description="Basic and acidic residues" evidence="1">
    <location>
        <begin position="1010"/>
        <end position="1022"/>
    </location>
</feature>
<feature type="compositionally biased region" description="Polar residues" evidence="1">
    <location>
        <begin position="1278"/>
        <end position="1291"/>
    </location>
</feature>
<feature type="chain" id="PRO_5044869551" evidence="2">
    <location>
        <begin position="23"/>
        <end position="3502"/>
    </location>
</feature>
<feature type="compositionally biased region" description="Polar residues" evidence="1">
    <location>
        <begin position="1325"/>
        <end position="1352"/>
    </location>
</feature>
<feature type="compositionally biased region" description="Low complexity" evidence="1">
    <location>
        <begin position="2047"/>
        <end position="2073"/>
    </location>
</feature>
<feature type="compositionally biased region" description="Low complexity" evidence="1">
    <location>
        <begin position="2212"/>
        <end position="2232"/>
    </location>
</feature>
<feature type="compositionally biased region" description="Polar residues" evidence="1">
    <location>
        <begin position="1577"/>
        <end position="1605"/>
    </location>
</feature>
<feature type="compositionally biased region" description="Basic and acidic residues" evidence="1">
    <location>
        <begin position="2302"/>
        <end position="2311"/>
    </location>
</feature>
<feature type="compositionally biased region" description="Polar residues" evidence="1">
    <location>
        <begin position="1527"/>
        <end position="1548"/>
    </location>
</feature>
<feature type="compositionally biased region" description="Polar residues" evidence="1">
    <location>
        <begin position="2697"/>
        <end position="2707"/>
    </location>
</feature>
<feature type="compositionally biased region" description="Low complexity" evidence="1">
    <location>
        <begin position="2328"/>
        <end position="2339"/>
    </location>
</feature>
<evidence type="ECO:0000313" key="4">
    <source>
        <dbReference type="Proteomes" id="UP001519460"/>
    </source>
</evidence>
<feature type="compositionally biased region" description="Low complexity" evidence="1">
    <location>
        <begin position="2265"/>
        <end position="2282"/>
    </location>
</feature>
<feature type="compositionally biased region" description="Polar residues" evidence="1">
    <location>
        <begin position="734"/>
        <end position="765"/>
    </location>
</feature>
<feature type="compositionally biased region" description="Polar residues" evidence="1">
    <location>
        <begin position="668"/>
        <end position="699"/>
    </location>
</feature>
<feature type="compositionally biased region" description="Low complexity" evidence="1">
    <location>
        <begin position="1657"/>
        <end position="1672"/>
    </location>
</feature>
<name>A0ABD0KXD7_9CAEN</name>
<reference evidence="3 4" key="1">
    <citation type="journal article" date="2023" name="Sci. Data">
        <title>Genome assembly of the Korean intertidal mud-creeper Batillaria attramentaria.</title>
        <authorList>
            <person name="Patra A.K."/>
            <person name="Ho P.T."/>
            <person name="Jun S."/>
            <person name="Lee S.J."/>
            <person name="Kim Y."/>
            <person name="Won Y.J."/>
        </authorList>
    </citation>
    <scope>NUCLEOTIDE SEQUENCE [LARGE SCALE GENOMIC DNA]</scope>
    <source>
        <strain evidence="3">Wonlab-2016</strain>
    </source>
</reference>
<proteinExistence type="predicted"/>
<feature type="compositionally biased region" description="Polar residues" evidence="1">
    <location>
        <begin position="2940"/>
        <end position="2950"/>
    </location>
</feature>
<feature type="compositionally biased region" description="Polar residues" evidence="1">
    <location>
        <begin position="2636"/>
        <end position="2654"/>
    </location>
</feature>
<feature type="compositionally biased region" description="Polar residues" evidence="1">
    <location>
        <begin position="1945"/>
        <end position="1965"/>
    </location>
</feature>
<feature type="compositionally biased region" description="Low complexity" evidence="1">
    <location>
        <begin position="2966"/>
        <end position="2982"/>
    </location>
</feature>
<feature type="compositionally biased region" description="Low complexity" evidence="1">
    <location>
        <begin position="1198"/>
        <end position="1214"/>
    </location>
</feature>
<feature type="compositionally biased region" description="Low complexity" evidence="1">
    <location>
        <begin position="1788"/>
        <end position="1803"/>
    </location>
</feature>
<feature type="region of interest" description="Disordered" evidence="1">
    <location>
        <begin position="3098"/>
        <end position="3128"/>
    </location>
</feature>
<feature type="compositionally biased region" description="Polar residues" evidence="1">
    <location>
        <begin position="470"/>
        <end position="501"/>
    </location>
</feature>
<feature type="compositionally biased region" description="Basic and acidic residues" evidence="1">
    <location>
        <begin position="183"/>
        <end position="201"/>
    </location>
</feature>
<feature type="region of interest" description="Disordered" evidence="1">
    <location>
        <begin position="177"/>
        <end position="244"/>
    </location>
</feature>
<feature type="compositionally biased region" description="Basic and acidic residues" evidence="1">
    <location>
        <begin position="2717"/>
        <end position="2727"/>
    </location>
</feature>
<feature type="compositionally biased region" description="Low complexity" evidence="1">
    <location>
        <begin position="1261"/>
        <end position="1277"/>
    </location>
</feature>
<keyword evidence="4" id="KW-1185">Reference proteome</keyword>
<feature type="compositionally biased region" description="Basic and acidic residues" evidence="1">
    <location>
        <begin position="2440"/>
        <end position="2449"/>
    </location>
</feature>
<feature type="compositionally biased region" description="Polar residues" evidence="1">
    <location>
        <begin position="2893"/>
        <end position="2905"/>
    </location>
</feature>
<feature type="compositionally biased region" description="Polar residues" evidence="1">
    <location>
        <begin position="602"/>
        <end position="633"/>
    </location>
</feature>
<feature type="compositionally biased region" description="Polar residues" evidence="1">
    <location>
        <begin position="406"/>
        <end position="435"/>
    </location>
</feature>
<feature type="compositionally biased region" description="Polar residues" evidence="1">
    <location>
        <begin position="1215"/>
        <end position="1228"/>
    </location>
</feature>
<feature type="compositionally biased region" description="Low complexity" evidence="1">
    <location>
        <begin position="1135"/>
        <end position="1151"/>
    </location>
</feature>
<feature type="compositionally biased region" description="Low complexity" evidence="1">
    <location>
        <begin position="1766"/>
        <end position="1779"/>
    </location>
</feature>
<feature type="compositionally biased region" description="Polar residues" evidence="1">
    <location>
        <begin position="210"/>
        <end position="219"/>
    </location>
</feature>
<evidence type="ECO:0000256" key="1">
    <source>
        <dbReference type="SAM" id="MobiDB-lite"/>
    </source>
</evidence>
<feature type="compositionally biased region" description="Polar residues" evidence="1">
    <location>
        <begin position="1152"/>
        <end position="1166"/>
    </location>
</feature>
<feature type="compositionally biased region" description="Polar residues" evidence="1">
    <location>
        <begin position="1381"/>
        <end position="1432"/>
    </location>
</feature>